<dbReference type="InterPro" id="IPR049900">
    <property type="entry name" value="PKS_mFAS_DH"/>
</dbReference>
<dbReference type="Gene3D" id="3.10.129.110">
    <property type="entry name" value="Polyketide synthase dehydratase"/>
    <property type="match status" value="1"/>
</dbReference>
<reference evidence="4" key="1">
    <citation type="journal article" date="2023" name="Mol. Phylogenet. Evol.">
        <title>Genome-scale phylogeny and comparative genomics of the fungal order Sordariales.</title>
        <authorList>
            <person name="Hensen N."/>
            <person name="Bonometti L."/>
            <person name="Westerberg I."/>
            <person name="Brannstrom I.O."/>
            <person name="Guillou S."/>
            <person name="Cros-Aarteil S."/>
            <person name="Calhoun S."/>
            <person name="Haridas S."/>
            <person name="Kuo A."/>
            <person name="Mondo S."/>
            <person name="Pangilinan J."/>
            <person name="Riley R."/>
            <person name="LaButti K."/>
            <person name="Andreopoulos B."/>
            <person name="Lipzen A."/>
            <person name="Chen C."/>
            <person name="Yan M."/>
            <person name="Daum C."/>
            <person name="Ng V."/>
            <person name="Clum A."/>
            <person name="Steindorff A."/>
            <person name="Ohm R.A."/>
            <person name="Martin F."/>
            <person name="Silar P."/>
            <person name="Natvig D.O."/>
            <person name="Lalanne C."/>
            <person name="Gautier V."/>
            <person name="Ament-Velasquez S.L."/>
            <person name="Kruys A."/>
            <person name="Hutchinson M.I."/>
            <person name="Powell A.J."/>
            <person name="Barry K."/>
            <person name="Miller A.N."/>
            <person name="Grigoriev I.V."/>
            <person name="Debuchy R."/>
            <person name="Gladieux P."/>
            <person name="Hiltunen Thoren M."/>
            <person name="Johannesson H."/>
        </authorList>
    </citation>
    <scope>NUCLEOTIDE SEQUENCE [LARGE SCALE GENOMIC DNA]</scope>
    <source>
        <strain evidence="4">CBS 340.73</strain>
    </source>
</reference>
<dbReference type="Proteomes" id="UP001303473">
    <property type="component" value="Unassembled WGS sequence"/>
</dbReference>
<dbReference type="AlphaFoldDB" id="A0AAN6MWD8"/>
<feature type="region of interest" description="N-terminal hotdog fold" evidence="1">
    <location>
        <begin position="1"/>
        <end position="28"/>
    </location>
</feature>
<dbReference type="InterPro" id="IPR049551">
    <property type="entry name" value="PKS_DH_C"/>
</dbReference>
<evidence type="ECO:0000259" key="2">
    <source>
        <dbReference type="PROSITE" id="PS52019"/>
    </source>
</evidence>
<evidence type="ECO:0000313" key="3">
    <source>
        <dbReference type="EMBL" id="KAK3933488.1"/>
    </source>
</evidence>
<evidence type="ECO:0000256" key="1">
    <source>
        <dbReference type="PROSITE-ProRule" id="PRU01363"/>
    </source>
</evidence>
<organism evidence="3 4">
    <name type="scientific">Diplogelasinospora grovesii</name>
    <dbReference type="NCBI Taxonomy" id="303347"/>
    <lineage>
        <taxon>Eukaryota</taxon>
        <taxon>Fungi</taxon>
        <taxon>Dikarya</taxon>
        <taxon>Ascomycota</taxon>
        <taxon>Pezizomycotina</taxon>
        <taxon>Sordariomycetes</taxon>
        <taxon>Sordariomycetidae</taxon>
        <taxon>Sordariales</taxon>
        <taxon>Diplogelasinosporaceae</taxon>
        <taxon>Diplogelasinospora</taxon>
    </lineage>
</organism>
<comment type="caution">
    <text evidence="3">The sequence shown here is derived from an EMBL/GenBank/DDBJ whole genome shotgun (WGS) entry which is preliminary data.</text>
</comment>
<dbReference type="Pfam" id="PF14765">
    <property type="entry name" value="PS-DH"/>
    <property type="match status" value="1"/>
</dbReference>
<keyword evidence="4" id="KW-1185">Reference proteome</keyword>
<accession>A0AAN6MWD8</accession>
<dbReference type="PROSITE" id="PS52019">
    <property type="entry name" value="PKS_MFAS_DH"/>
    <property type="match status" value="1"/>
</dbReference>
<feature type="region of interest" description="C-terminal hotdog fold" evidence="1">
    <location>
        <begin position="55"/>
        <end position="208"/>
    </location>
</feature>
<comment type="caution">
    <text evidence="1">Lacks conserved residue(s) required for the propagation of feature annotation.</text>
</comment>
<proteinExistence type="predicted"/>
<dbReference type="EMBL" id="MU854174">
    <property type="protein sequence ID" value="KAK3933488.1"/>
    <property type="molecule type" value="Genomic_DNA"/>
</dbReference>
<dbReference type="InterPro" id="IPR042104">
    <property type="entry name" value="PKS_dehydratase_sf"/>
</dbReference>
<evidence type="ECO:0000313" key="4">
    <source>
        <dbReference type="Proteomes" id="UP001303473"/>
    </source>
</evidence>
<protein>
    <recommendedName>
        <fullName evidence="2">PKS/mFAS DH domain-containing protein</fullName>
    </recommendedName>
</protein>
<name>A0AAN6MWD8_9PEZI</name>
<feature type="domain" description="PKS/mFAS DH" evidence="2">
    <location>
        <begin position="1"/>
        <end position="208"/>
    </location>
</feature>
<sequence>MAVDYFHSVAGHIVQDVSGTVEVRTDAAAVSHEFSRYERLTGPEAIEALYQDPESESIRGAMLYKMFSRVVEYGEAYRGLKSVAAKSGRIAGTVVSVPRADGDQSITRPPTLDSFMQVSGIHANSIYPCADNEVYVFTKLDRLQFGPGFERDSATKRSTSSWLIFSNLAASGSKELTNDIFVFDSISKRLVVLILGARFNNVRLSSLSKVLSKVNGPTNESIKSQTTLFLNASIKKHPNTSAGEERNNAWVVELSLDNFQYMDEECGPLDFSKLSLEDKPRKQ</sequence>
<gene>
    <name evidence="3" type="ORF">QBC46DRAFT_434347</name>
</gene>